<protein>
    <recommendedName>
        <fullName evidence="3">DUF4232 domain-containing protein</fullName>
    </recommendedName>
</protein>
<organism evidence="4 5">
    <name type="scientific">Actinacidiphila yanglinensis</name>
    <dbReference type="NCBI Taxonomy" id="310779"/>
    <lineage>
        <taxon>Bacteria</taxon>
        <taxon>Bacillati</taxon>
        <taxon>Actinomycetota</taxon>
        <taxon>Actinomycetes</taxon>
        <taxon>Kitasatosporales</taxon>
        <taxon>Streptomycetaceae</taxon>
        <taxon>Actinacidiphila</taxon>
    </lineage>
</organism>
<keyword evidence="2" id="KW-0732">Signal</keyword>
<reference evidence="4 5" key="1">
    <citation type="submission" date="2016-10" db="EMBL/GenBank/DDBJ databases">
        <authorList>
            <person name="de Groot N.N."/>
        </authorList>
    </citation>
    <scope>NUCLEOTIDE SEQUENCE [LARGE SCALE GENOMIC DNA]</scope>
    <source>
        <strain evidence="4 5">CGMCC 4.2023</strain>
    </source>
</reference>
<feature type="domain" description="DUF4232" evidence="3">
    <location>
        <begin position="95"/>
        <end position="222"/>
    </location>
</feature>
<dbReference type="InterPro" id="IPR025326">
    <property type="entry name" value="DUF4232"/>
</dbReference>
<evidence type="ECO:0000313" key="5">
    <source>
        <dbReference type="Proteomes" id="UP000236754"/>
    </source>
</evidence>
<feature type="region of interest" description="Disordered" evidence="1">
    <location>
        <begin position="39"/>
        <end position="93"/>
    </location>
</feature>
<dbReference type="Pfam" id="PF14016">
    <property type="entry name" value="DUF4232"/>
    <property type="match status" value="1"/>
</dbReference>
<feature type="signal peptide" evidence="2">
    <location>
        <begin position="1"/>
        <end position="24"/>
    </location>
</feature>
<dbReference type="Proteomes" id="UP000236754">
    <property type="component" value="Unassembled WGS sequence"/>
</dbReference>
<name>A0A1H6DT78_9ACTN</name>
<dbReference type="RefSeq" id="WP_322973710.1">
    <property type="nucleotide sequence ID" value="NZ_FNVU01000019.1"/>
</dbReference>
<gene>
    <name evidence="4" type="ORF">SAMN05216223_11963</name>
</gene>
<accession>A0A1H6DT78</accession>
<sequence>MFRMFRIRWSATRLAGAAATTVLAALCLTACDDGTGVRDEGTASDTATLGSPTAGGPKPAPSTAAPSVSSAPPASSAPSSQSSKAPNSDVAAGTCESTGTKLVAAPLSRPVDHLLLTVTNTGSRTCYLYGYPALRFTGAQALPPVIEDSHPQAVTTLGPGQSGYASVILSAADGRGTNGRTARTLTVWLVGPTGTGSAGAADHPSLPAQGVHIDDTLTTTYWEQSMDAALTW</sequence>
<evidence type="ECO:0000259" key="3">
    <source>
        <dbReference type="Pfam" id="PF14016"/>
    </source>
</evidence>
<proteinExistence type="predicted"/>
<feature type="compositionally biased region" description="Low complexity" evidence="1">
    <location>
        <begin position="51"/>
        <end position="86"/>
    </location>
</feature>
<evidence type="ECO:0000313" key="4">
    <source>
        <dbReference type="EMBL" id="SEG88448.1"/>
    </source>
</evidence>
<evidence type="ECO:0000256" key="1">
    <source>
        <dbReference type="SAM" id="MobiDB-lite"/>
    </source>
</evidence>
<evidence type="ECO:0000256" key="2">
    <source>
        <dbReference type="SAM" id="SignalP"/>
    </source>
</evidence>
<feature type="chain" id="PRO_5009296203" description="DUF4232 domain-containing protein" evidence="2">
    <location>
        <begin position="25"/>
        <end position="232"/>
    </location>
</feature>
<dbReference type="AlphaFoldDB" id="A0A1H6DT78"/>
<dbReference type="EMBL" id="FNVU01000019">
    <property type="protein sequence ID" value="SEG88448.1"/>
    <property type="molecule type" value="Genomic_DNA"/>
</dbReference>
<keyword evidence="5" id="KW-1185">Reference proteome</keyword>